<evidence type="ECO:0000256" key="1">
    <source>
        <dbReference type="SAM" id="Phobius"/>
    </source>
</evidence>
<accession>A0AAW9RAJ4</accession>
<comment type="caution">
    <text evidence="2">The sequence shown here is derived from an EMBL/GenBank/DDBJ whole genome shotgun (WGS) entry which is preliminary data.</text>
</comment>
<reference evidence="2 3" key="1">
    <citation type="submission" date="2024-02" db="EMBL/GenBank/DDBJ databases">
        <title>A novel Wenzhouxiangellaceae bacterium, isolated from coastal sediments.</title>
        <authorList>
            <person name="Du Z.-J."/>
            <person name="Ye Y.-Q."/>
            <person name="Zhang X.-Y."/>
        </authorList>
    </citation>
    <scope>NUCLEOTIDE SEQUENCE [LARGE SCALE GENOMIC DNA]</scope>
    <source>
        <strain evidence="2 3">CH-27</strain>
    </source>
</reference>
<dbReference type="AlphaFoldDB" id="A0AAW9RAJ4"/>
<feature type="transmembrane region" description="Helical" evidence="1">
    <location>
        <begin position="12"/>
        <end position="34"/>
    </location>
</feature>
<sequence>MALSLSQGNSRTTAVLLAVIVVILIYLVGFHWFILRHIAYSDEIGALSGQLERYQRVAAQRDEVEAQLESLQSRRSESNLFLPEADFNEAAAGMSERLNQMISTQAEESCQVVSRQPVRARVVERFEKVTVNVRMRCAIDDLMRVLYSLETGVPMIIAEEVTVIKPRARRRRNSQAPADVSALDVRFNMAGYLRSP</sequence>
<proteinExistence type="predicted"/>
<keyword evidence="1" id="KW-0812">Transmembrane</keyword>
<dbReference type="InterPro" id="IPR034756">
    <property type="entry name" value="T2SSM_b"/>
</dbReference>
<evidence type="ECO:0000313" key="3">
    <source>
        <dbReference type="Proteomes" id="UP001359886"/>
    </source>
</evidence>
<protein>
    <submittedName>
        <fullName evidence="2">Type II secretion system protein GspM</fullName>
    </submittedName>
</protein>
<evidence type="ECO:0000313" key="2">
    <source>
        <dbReference type="EMBL" id="MEJ8569027.1"/>
    </source>
</evidence>
<keyword evidence="1" id="KW-0472">Membrane</keyword>
<dbReference type="NCBIfam" id="NF040576">
    <property type="entry name" value="T2SS_GspM_XpsM"/>
    <property type="match status" value="1"/>
</dbReference>
<keyword evidence="1" id="KW-1133">Transmembrane helix</keyword>
<dbReference type="EMBL" id="JAZHOG010000011">
    <property type="protein sequence ID" value="MEJ8569027.1"/>
    <property type="molecule type" value="Genomic_DNA"/>
</dbReference>
<organism evidence="2 3">
    <name type="scientific">Elongatibacter sediminis</name>
    <dbReference type="NCBI Taxonomy" id="3119006"/>
    <lineage>
        <taxon>Bacteria</taxon>
        <taxon>Pseudomonadati</taxon>
        <taxon>Pseudomonadota</taxon>
        <taxon>Gammaproteobacteria</taxon>
        <taxon>Chromatiales</taxon>
        <taxon>Wenzhouxiangellaceae</taxon>
        <taxon>Elongatibacter</taxon>
    </lineage>
</organism>
<dbReference type="Pfam" id="PF10741">
    <property type="entry name" value="T2SSM_b"/>
    <property type="match status" value="1"/>
</dbReference>
<gene>
    <name evidence="2" type="primary">gspM</name>
    <name evidence="2" type="ORF">V3330_15455</name>
</gene>
<name>A0AAW9RAJ4_9GAMM</name>
<keyword evidence="3" id="KW-1185">Reference proteome</keyword>
<dbReference type="RefSeq" id="WP_354696352.1">
    <property type="nucleotide sequence ID" value="NZ_JAZHOG010000011.1"/>
</dbReference>
<dbReference type="Proteomes" id="UP001359886">
    <property type="component" value="Unassembled WGS sequence"/>
</dbReference>